<feature type="compositionally biased region" description="Polar residues" evidence="12">
    <location>
        <begin position="785"/>
        <end position="796"/>
    </location>
</feature>
<dbReference type="GO" id="GO:0035556">
    <property type="term" value="P:intracellular signal transduction"/>
    <property type="evidence" value="ECO:0007669"/>
    <property type="project" value="InterPro"/>
</dbReference>
<dbReference type="PANTHER" id="PTHR11920">
    <property type="entry name" value="GUANYLYL CYCLASE"/>
    <property type="match status" value="1"/>
</dbReference>
<organism evidence="14 15">
    <name type="scientific">Bombus vosnesenskii</name>
    <dbReference type="NCBI Taxonomy" id="207650"/>
    <lineage>
        <taxon>Eukaryota</taxon>
        <taxon>Metazoa</taxon>
        <taxon>Ecdysozoa</taxon>
        <taxon>Arthropoda</taxon>
        <taxon>Hexapoda</taxon>
        <taxon>Insecta</taxon>
        <taxon>Pterygota</taxon>
        <taxon>Neoptera</taxon>
        <taxon>Endopterygota</taxon>
        <taxon>Hymenoptera</taxon>
        <taxon>Apocrita</taxon>
        <taxon>Aculeata</taxon>
        <taxon>Apoidea</taxon>
        <taxon>Anthophila</taxon>
        <taxon>Apidae</taxon>
        <taxon>Bombus</taxon>
        <taxon>Pyrobombus</taxon>
    </lineage>
</organism>
<dbReference type="InterPro" id="IPR001054">
    <property type="entry name" value="A/G_cyclase"/>
</dbReference>
<dbReference type="InterPro" id="IPR050401">
    <property type="entry name" value="Cyclic_nucleotide_synthase"/>
</dbReference>
<dbReference type="Proteomes" id="UP000504631">
    <property type="component" value="Unplaced"/>
</dbReference>
<dbReference type="InterPro" id="IPR013587">
    <property type="entry name" value="Nitrate/nitrite_sensing"/>
</dbReference>
<feature type="region of interest" description="Disordered" evidence="12">
    <location>
        <begin position="1210"/>
        <end position="1269"/>
    </location>
</feature>
<evidence type="ECO:0000256" key="8">
    <source>
        <dbReference type="ARBA" id="ARBA00023180"/>
    </source>
</evidence>
<keyword evidence="5" id="KW-0547">Nucleotide-binding</keyword>
<feature type="region of interest" description="Disordered" evidence="12">
    <location>
        <begin position="775"/>
        <end position="796"/>
    </location>
</feature>
<dbReference type="GO" id="GO:0001653">
    <property type="term" value="F:peptide receptor activity"/>
    <property type="evidence" value="ECO:0007669"/>
    <property type="project" value="TreeGrafter"/>
</dbReference>
<comment type="similarity">
    <text evidence="11">Belongs to the adenylyl cyclase class-4/guanylyl cyclase family.</text>
</comment>
<dbReference type="FunFam" id="3.30.70.1230:FF:000028">
    <property type="entry name" value="Guanylate cyclase"/>
    <property type="match status" value="1"/>
</dbReference>
<feature type="region of interest" description="Disordered" evidence="12">
    <location>
        <begin position="1014"/>
        <end position="1035"/>
    </location>
</feature>
<dbReference type="PROSITE" id="PS50125">
    <property type="entry name" value="GUANYLATE_CYCLASE_2"/>
    <property type="match status" value="1"/>
</dbReference>
<protein>
    <recommendedName>
        <fullName evidence="2">guanylate cyclase</fullName>
        <ecNumber evidence="2">4.6.1.2</ecNumber>
    </recommendedName>
</protein>
<evidence type="ECO:0000256" key="5">
    <source>
        <dbReference type="ARBA" id="ARBA00022741"/>
    </source>
</evidence>
<keyword evidence="3" id="KW-0812">Transmembrane</keyword>
<keyword evidence="7" id="KW-0472">Membrane</keyword>
<dbReference type="RefSeq" id="XP_033359852.1">
    <property type="nucleotide sequence ID" value="XM_033503961.1"/>
</dbReference>
<dbReference type="InterPro" id="IPR011645">
    <property type="entry name" value="HNOB_dom_associated"/>
</dbReference>
<feature type="compositionally biased region" description="Basic and acidic residues" evidence="12">
    <location>
        <begin position="714"/>
        <end position="725"/>
    </location>
</feature>
<feature type="compositionally biased region" description="Low complexity" evidence="12">
    <location>
        <begin position="669"/>
        <end position="678"/>
    </location>
</feature>
<dbReference type="InterPro" id="IPR029787">
    <property type="entry name" value="Nucleotide_cyclase"/>
</dbReference>
<feature type="compositionally biased region" description="Polar residues" evidence="12">
    <location>
        <begin position="1019"/>
        <end position="1028"/>
    </location>
</feature>
<dbReference type="GO" id="GO:0004383">
    <property type="term" value="F:guanylate cyclase activity"/>
    <property type="evidence" value="ECO:0007669"/>
    <property type="project" value="UniProtKB-EC"/>
</dbReference>
<feature type="domain" description="Guanylate cyclase" evidence="13">
    <location>
        <begin position="439"/>
        <end position="569"/>
    </location>
</feature>
<dbReference type="GeneID" id="117238779"/>
<keyword evidence="10" id="KW-0141">cGMP biosynthesis</keyword>
<keyword evidence="4" id="KW-0732">Signal</keyword>
<dbReference type="PROSITE" id="PS00452">
    <property type="entry name" value="GUANYLATE_CYCLASE_1"/>
    <property type="match status" value="1"/>
</dbReference>
<feature type="compositionally biased region" description="Polar residues" evidence="12">
    <location>
        <begin position="679"/>
        <end position="688"/>
    </location>
</feature>
<dbReference type="Gene3D" id="6.10.250.780">
    <property type="match status" value="1"/>
</dbReference>
<evidence type="ECO:0000259" key="13">
    <source>
        <dbReference type="PROSITE" id="PS50125"/>
    </source>
</evidence>
<dbReference type="Gene3D" id="3.30.70.1230">
    <property type="entry name" value="Nucleotide cyclase"/>
    <property type="match status" value="1"/>
</dbReference>
<dbReference type="GO" id="GO:0000166">
    <property type="term" value="F:nucleotide binding"/>
    <property type="evidence" value="ECO:0007669"/>
    <property type="project" value="UniProtKB-KW"/>
</dbReference>
<evidence type="ECO:0000256" key="12">
    <source>
        <dbReference type="SAM" id="MobiDB-lite"/>
    </source>
</evidence>
<keyword evidence="8" id="KW-0325">Glycoprotein</keyword>
<comment type="subcellular location">
    <subcellularLocation>
        <location evidence="1">Membrane</location>
        <topology evidence="1">Single-pass type I membrane protein</topology>
    </subcellularLocation>
</comment>
<proteinExistence type="inferred from homology"/>
<evidence type="ECO:0000313" key="14">
    <source>
        <dbReference type="Proteomes" id="UP000504631"/>
    </source>
</evidence>
<dbReference type="GO" id="GO:0004016">
    <property type="term" value="F:adenylate cyclase activity"/>
    <property type="evidence" value="ECO:0007669"/>
    <property type="project" value="TreeGrafter"/>
</dbReference>
<evidence type="ECO:0000256" key="4">
    <source>
        <dbReference type="ARBA" id="ARBA00022729"/>
    </source>
</evidence>
<gene>
    <name evidence="15" type="primary">LOC117238779</name>
</gene>
<evidence type="ECO:0000313" key="15">
    <source>
        <dbReference type="RefSeq" id="XP_033359852.1"/>
    </source>
</evidence>
<keyword evidence="9 11" id="KW-0456">Lyase</keyword>
<feature type="compositionally biased region" description="Polar residues" evidence="12">
    <location>
        <begin position="695"/>
        <end position="708"/>
    </location>
</feature>
<dbReference type="SMART" id="SM00044">
    <property type="entry name" value="CYCc"/>
    <property type="match status" value="1"/>
</dbReference>
<name>A0A6J3L3L8_9HYME</name>
<feature type="region of interest" description="Disordered" evidence="12">
    <location>
        <begin position="652"/>
        <end position="725"/>
    </location>
</feature>
<accession>A0A6J3L3L8</accession>
<evidence type="ECO:0000256" key="9">
    <source>
        <dbReference type="ARBA" id="ARBA00023239"/>
    </source>
</evidence>
<dbReference type="InterPro" id="IPR018297">
    <property type="entry name" value="A/G_cyclase_CS"/>
</dbReference>
<evidence type="ECO:0000256" key="11">
    <source>
        <dbReference type="RuleBase" id="RU000405"/>
    </source>
</evidence>
<dbReference type="CDD" id="cd07302">
    <property type="entry name" value="CHD"/>
    <property type="match status" value="1"/>
</dbReference>
<dbReference type="EC" id="4.6.1.2" evidence="2"/>
<dbReference type="SUPFAM" id="SSF55073">
    <property type="entry name" value="Nucleotide cyclase"/>
    <property type="match status" value="1"/>
</dbReference>
<dbReference type="Pfam" id="PF00211">
    <property type="entry name" value="Guanylate_cyc"/>
    <property type="match status" value="1"/>
</dbReference>
<keyword evidence="6" id="KW-1133">Transmembrane helix</keyword>
<feature type="compositionally biased region" description="Basic and acidic residues" evidence="12">
    <location>
        <begin position="1240"/>
        <end position="1249"/>
    </location>
</feature>
<evidence type="ECO:0000256" key="2">
    <source>
        <dbReference type="ARBA" id="ARBA00012202"/>
    </source>
</evidence>
<reference evidence="15" key="1">
    <citation type="submission" date="2025-08" db="UniProtKB">
        <authorList>
            <consortium name="RefSeq"/>
        </authorList>
    </citation>
    <scope>IDENTIFICATION</scope>
    <source>
        <tissue evidence="15">Muscle</tissue>
    </source>
</reference>
<dbReference type="Pfam" id="PF08376">
    <property type="entry name" value="NIT"/>
    <property type="match status" value="1"/>
</dbReference>
<evidence type="ECO:0000256" key="7">
    <source>
        <dbReference type="ARBA" id="ARBA00023136"/>
    </source>
</evidence>
<dbReference type="GO" id="GO:0007168">
    <property type="term" value="P:receptor guanylyl cyclase signaling pathway"/>
    <property type="evidence" value="ECO:0007669"/>
    <property type="project" value="TreeGrafter"/>
</dbReference>
<evidence type="ECO:0000256" key="10">
    <source>
        <dbReference type="ARBA" id="ARBA00023293"/>
    </source>
</evidence>
<evidence type="ECO:0000256" key="1">
    <source>
        <dbReference type="ARBA" id="ARBA00004479"/>
    </source>
</evidence>
<keyword evidence="14" id="KW-1185">Reference proteome</keyword>
<dbReference type="PANTHER" id="PTHR11920:SF504">
    <property type="entry name" value="GUANYLATE CYCLASE"/>
    <property type="match status" value="1"/>
</dbReference>
<evidence type="ECO:0000256" key="6">
    <source>
        <dbReference type="ARBA" id="ARBA00022989"/>
    </source>
</evidence>
<dbReference type="GO" id="GO:0005886">
    <property type="term" value="C:plasma membrane"/>
    <property type="evidence" value="ECO:0007669"/>
    <property type="project" value="TreeGrafter"/>
</dbReference>
<sequence length="1324" mass="148411">MLTIQNDMSPRNGSCVAEVSSVRSLSSDDVSATKTNRKKSCWTRATNPAHRRGRRIQLLQMLALPFIPILALIVQTANTLHDILIYRQEVSDIETQVTIATDLGKVVTRMQLERSEVAFFIYTNGSTLRSNLTQRFAITDQALHNMTTWPLVSVPRDESKTQTYDVVSKEAFQARLEDFRQKISSEESSITEVMAWYTSVNAAMLDHLTNQIKETDNSGVWRYLIAFKNLLKSIESLGISSVYGINYFGRGTLVGDNYVSYVRHDILGRDLLSGSLTYVPSLKHFYAELTNSMSDYGRIKSRRDEILQNQKRKPSVDDAIAYFDSMATYVDELRKLQRELRHMIRDYVNSTLQDASNKEVAGIAILALVLVVSPIIIMLVRNAVATIQMYAANLAQKARELKQEKGKSDTLLFQMLPPSVAQQLKQTQQVPAEYYEAVTVYFSDIVGFTEIAAENTPLEVVTFLNSIYKLFDARIECYDVYKVETIGDSYMVASGLPVRNGDKHVSEIATMALDLLAASSVFQVPKRPGERLQIRSGAHTGPVVAGIVGSKMPRYCLFGDTVNTASRMESTGEALRIHISLEMKKALDAVGGFKIAHRGLVDVKGKGLMDTYWLECKDGGIARAAELDLPSFFEDVRPVFIRRLREEGRKNRLSHPNLHITPVKPPPQSQSSIESQDSVTYEGTQSTTPCPPSYSPASQRSRYSQPNLPTLLISHDKRSGGSADRRIRMSQPTLNLSFSGINFVGMNRSSRLSYTSLKAASGDNSINEEERLSARSAPFGGGSSRGSLTMDQGTSRLSQPDVTRFILRQDVPGKRDRLSQSTLVIGDYHPGRGQQRLSQPCLSTGKDLNLPTMVFHSPSPPPTKHKRFSPAIHASQRDRLSQLDIGAKYRNFKESAVTKFNRDRFSIPELETQNDLRLIAGTPKQRFSLDSQLTRNQDVTRSRLLPIASSPISEHQQPKIDEQVGIPGGKLKSPAREGLGSVLVASTTPILPSSERQLLSAELNKITTAIASTPPATTQQKSQTTLRTSKLHRSVSPIPNRERMSVPEIRNSSLRRLLDPPTRQRHSITGNLRQSIISPIKPLDFGRKSPKHLFEEALERFRKDEKEENRKNEISNSEALIDIVDEPKHIQKHYSYTYETDDNSSILGKISMSAIPKKKYLESNFDENEQVITTVIETDVPMIIANPKYVKKSSFSSETPKWIRKYLESESPKVGRKTTSNKEKSNRRNSRRKSSLESVEGEKITDKVRSKSVSSGERSPMLKNTGIQSELKNMKNTYVRILPSNKIQENKYEVKVDNNWIDGNIQGLYGDECDDTDSDDSTSI</sequence>
<dbReference type="Pfam" id="PF07701">
    <property type="entry name" value="HNOBA"/>
    <property type="match status" value="1"/>
</dbReference>
<evidence type="ECO:0000256" key="3">
    <source>
        <dbReference type="ARBA" id="ARBA00022692"/>
    </source>
</evidence>